<keyword evidence="2" id="KW-1185">Reference proteome</keyword>
<dbReference type="EMBL" id="SRZC01000028">
    <property type="protein sequence ID" value="TGX80204.1"/>
    <property type="molecule type" value="Genomic_DNA"/>
</dbReference>
<protein>
    <submittedName>
        <fullName evidence="1">Uncharacterized protein</fullName>
    </submittedName>
</protein>
<dbReference type="Proteomes" id="UP000308886">
    <property type="component" value="Unassembled WGS sequence"/>
</dbReference>
<gene>
    <name evidence="1" type="ORF">E5358_13450</name>
</gene>
<evidence type="ECO:0000313" key="1">
    <source>
        <dbReference type="EMBL" id="TGX80204.1"/>
    </source>
</evidence>
<name>A0AC61QM45_9BACT</name>
<organism evidence="1 2">
    <name type="scientific">Palleniella muris</name>
    <dbReference type="NCBI Taxonomy" id="3038145"/>
    <lineage>
        <taxon>Bacteria</taxon>
        <taxon>Pseudomonadati</taxon>
        <taxon>Bacteroidota</taxon>
        <taxon>Bacteroidia</taxon>
        <taxon>Bacteroidales</taxon>
        <taxon>Prevotellaceae</taxon>
        <taxon>Palleniella</taxon>
    </lineage>
</organism>
<evidence type="ECO:0000313" key="2">
    <source>
        <dbReference type="Proteomes" id="UP000308886"/>
    </source>
</evidence>
<accession>A0AC61QM45</accession>
<reference evidence="1" key="1">
    <citation type="submission" date="2019-04" db="EMBL/GenBank/DDBJ databases">
        <title>Microbes associate with the intestines of laboratory mice.</title>
        <authorList>
            <person name="Navarre W."/>
            <person name="Wong E."/>
            <person name="Huang K."/>
            <person name="Tropini C."/>
            <person name="Ng K."/>
            <person name="Yu B."/>
        </authorList>
    </citation>
    <scope>NUCLEOTIDE SEQUENCE</scope>
    <source>
        <strain evidence="1">NM73_A23</strain>
    </source>
</reference>
<proteinExistence type="predicted"/>
<comment type="caution">
    <text evidence="1">The sequence shown here is derived from an EMBL/GenBank/DDBJ whole genome shotgun (WGS) entry which is preliminary data.</text>
</comment>
<sequence>MKKFLLSTLAFAAAMTVNAQVAQIDGKAWATANGSADEGSTAWPVAAGVVICENDGAVMANGADTNFKIAGSEANGYDAIDADGMIVDASLQAVQGQDNPRDADGGNGWETFKAPATGAFLAITAKKDGYLAVVAKYSSNKNYTVFEEGTCIPYTLSMEWGDGVKNGAPAAKNPLTYTLPGVDAGDGVIVYDQEAGPIKWPEQIVLGAESAIKKNGLGVIIFPVFADCVYKVNAWGSKIAPQGMIFSETPFQTIKAVDAQGDTGNAPVVLYSATGAGIQNVQGAENATVAPKKVVKNGQIMIGDFNIAGQRVK</sequence>